<feature type="binding site" evidence="6">
    <location>
        <position position="44"/>
    </location>
    <ligand>
        <name>ATP</name>
        <dbReference type="ChEBI" id="CHEBI:30616"/>
    </ligand>
</feature>
<dbReference type="InterPro" id="IPR024953">
    <property type="entry name" value="PP_kinase_middle"/>
</dbReference>
<evidence type="ECO:0000256" key="5">
    <source>
        <dbReference type="ARBA" id="ARBA00022840"/>
    </source>
</evidence>
<dbReference type="PANTHER" id="PTHR30218">
    <property type="entry name" value="POLYPHOSPHATE KINASE"/>
    <property type="match status" value="1"/>
</dbReference>
<feature type="domain" description="Polyphosphate kinase C-terminal" evidence="11">
    <location>
        <begin position="327"/>
        <end position="489"/>
    </location>
</feature>
<keyword evidence="3 6" id="KW-0547">Nucleotide-binding</keyword>
<dbReference type="NCBIfam" id="NF003917">
    <property type="entry name" value="PRK05443.1-1"/>
    <property type="match status" value="1"/>
</dbReference>
<evidence type="ECO:0000256" key="6">
    <source>
        <dbReference type="HAMAP-Rule" id="MF_00347"/>
    </source>
</evidence>
<dbReference type="GO" id="GO:0005524">
    <property type="term" value="F:ATP binding"/>
    <property type="evidence" value="ECO:0007669"/>
    <property type="project" value="UniProtKB-KW"/>
</dbReference>
<gene>
    <name evidence="6" type="primary">ppk</name>
    <name evidence="12" type="ORF">HMPREF9709_00584</name>
</gene>
<feature type="binding site" evidence="6">
    <location>
        <position position="584"/>
    </location>
    <ligand>
        <name>ATP</name>
        <dbReference type="ChEBI" id="CHEBI:30616"/>
    </ligand>
</feature>
<dbReference type="InterPro" id="IPR025198">
    <property type="entry name" value="PPK_N_dom"/>
</dbReference>
<dbReference type="Pfam" id="PF02503">
    <property type="entry name" value="PP_kinase"/>
    <property type="match status" value="1"/>
</dbReference>
<dbReference type="NCBIfam" id="TIGR03705">
    <property type="entry name" value="poly_P_kin"/>
    <property type="match status" value="1"/>
</dbReference>
<comment type="catalytic activity">
    <reaction evidence="6 7">
        <text>[phosphate](n) + ATP = [phosphate](n+1) + ADP</text>
        <dbReference type="Rhea" id="RHEA:19573"/>
        <dbReference type="Rhea" id="RHEA-COMP:9859"/>
        <dbReference type="Rhea" id="RHEA-COMP:14280"/>
        <dbReference type="ChEBI" id="CHEBI:16838"/>
        <dbReference type="ChEBI" id="CHEBI:30616"/>
        <dbReference type="ChEBI" id="CHEBI:456216"/>
        <dbReference type="EC" id="2.7.4.1"/>
    </reaction>
</comment>
<dbReference type="SUPFAM" id="SSF143724">
    <property type="entry name" value="PHP14-like"/>
    <property type="match status" value="1"/>
</dbReference>
<dbReference type="Pfam" id="PF13090">
    <property type="entry name" value="PP_kinase_C"/>
    <property type="match status" value="1"/>
</dbReference>
<evidence type="ECO:0000313" key="12">
    <source>
        <dbReference type="EMBL" id="EHR34842.1"/>
    </source>
</evidence>
<comment type="similarity">
    <text evidence="6 7">Belongs to the polyphosphate kinase 1 (PPK1) family.</text>
</comment>
<dbReference type="GO" id="GO:0008976">
    <property type="term" value="F:polyphosphate kinase activity"/>
    <property type="evidence" value="ECO:0007669"/>
    <property type="project" value="UniProtKB-UniRule"/>
</dbReference>
<dbReference type="Pfam" id="PF13089">
    <property type="entry name" value="PP_kinase_N"/>
    <property type="match status" value="1"/>
</dbReference>
<dbReference type="HOGENOM" id="CLU_009678_3_0_9"/>
<dbReference type="Proteomes" id="UP000004191">
    <property type="component" value="Unassembled WGS sequence"/>
</dbReference>
<dbReference type="InterPro" id="IPR036832">
    <property type="entry name" value="PPK_N_dom_sf"/>
</dbReference>
<keyword evidence="6" id="KW-0479">Metal-binding</keyword>
<dbReference type="PANTHER" id="PTHR30218:SF0">
    <property type="entry name" value="POLYPHOSPHATE KINASE"/>
    <property type="match status" value="1"/>
</dbReference>
<accession>H3NMM3</accession>
<evidence type="ECO:0000256" key="7">
    <source>
        <dbReference type="RuleBase" id="RU003800"/>
    </source>
</evidence>
<dbReference type="EMBL" id="AGEI01000016">
    <property type="protein sequence ID" value="EHR34842.1"/>
    <property type="molecule type" value="Genomic_DNA"/>
</dbReference>
<feature type="binding site" evidence="6">
    <location>
        <position position="556"/>
    </location>
    <ligand>
        <name>ATP</name>
        <dbReference type="ChEBI" id="CHEBI:30616"/>
    </ligand>
</feature>
<comment type="function">
    <text evidence="6 7">Catalyzes the reversible transfer of the terminal phosphate of ATP to form a long-chain polyphosphate (polyP).</text>
</comment>
<keyword evidence="6" id="KW-0460">Magnesium</keyword>
<evidence type="ECO:0000259" key="9">
    <source>
        <dbReference type="Pfam" id="PF13089"/>
    </source>
</evidence>
<dbReference type="PATRIC" id="fig|883114.3.peg.579"/>
<dbReference type="GO" id="GO:0046872">
    <property type="term" value="F:metal ion binding"/>
    <property type="evidence" value="ECO:0007669"/>
    <property type="project" value="UniProtKB-KW"/>
</dbReference>
<evidence type="ECO:0000256" key="4">
    <source>
        <dbReference type="ARBA" id="ARBA00022777"/>
    </source>
</evidence>
<feature type="domain" description="Polyphosphate kinase middle" evidence="8">
    <location>
        <begin position="120"/>
        <end position="296"/>
    </location>
</feature>
<dbReference type="eggNOG" id="COG0855">
    <property type="taxonomic scope" value="Bacteria"/>
</dbReference>
<dbReference type="PIRSF" id="PIRSF015589">
    <property type="entry name" value="PP_kinase"/>
    <property type="match status" value="1"/>
</dbReference>
<dbReference type="InterPro" id="IPR041108">
    <property type="entry name" value="PP_kinase_C_1"/>
</dbReference>
<dbReference type="GO" id="GO:0009358">
    <property type="term" value="C:polyphosphate kinase complex"/>
    <property type="evidence" value="ECO:0007669"/>
    <property type="project" value="InterPro"/>
</dbReference>
<dbReference type="GeneID" id="96998592"/>
<keyword evidence="5 6" id="KW-0067">ATP-binding</keyword>
<protein>
    <recommendedName>
        <fullName evidence="6 7">Polyphosphate kinase</fullName>
        <ecNumber evidence="6 7">2.7.4.1</ecNumber>
    </recommendedName>
    <alternativeName>
        <fullName evidence="6">ATP-polyphosphate phosphotransferase</fullName>
    </alternativeName>
    <alternativeName>
        <fullName evidence="6">Polyphosphoric acid kinase</fullName>
    </alternativeName>
</protein>
<evidence type="ECO:0000256" key="1">
    <source>
        <dbReference type="ARBA" id="ARBA00022553"/>
    </source>
</evidence>
<keyword evidence="4 6" id="KW-0418">Kinase</keyword>
<dbReference type="GO" id="GO:0006799">
    <property type="term" value="P:polyphosphate biosynthetic process"/>
    <property type="evidence" value="ECO:0007669"/>
    <property type="project" value="UniProtKB-UniRule"/>
</dbReference>
<proteinExistence type="inferred from homology"/>
<dbReference type="HAMAP" id="MF_00347">
    <property type="entry name" value="Polyphosphate_kinase"/>
    <property type="match status" value="1"/>
</dbReference>
<feature type="binding site" evidence="6">
    <location>
        <position position="463"/>
    </location>
    <ligand>
        <name>ATP</name>
        <dbReference type="ChEBI" id="CHEBI:30616"/>
    </ligand>
</feature>
<evidence type="ECO:0000259" key="10">
    <source>
        <dbReference type="Pfam" id="PF13090"/>
    </source>
</evidence>
<comment type="cofactor">
    <cofactor evidence="6">
        <name>Mg(2+)</name>
        <dbReference type="ChEBI" id="CHEBI:18420"/>
    </cofactor>
</comment>
<name>H3NMM3_9FIRM</name>
<dbReference type="AlphaFoldDB" id="H3NMM3"/>
<dbReference type="Gene3D" id="3.30.1840.10">
    <property type="entry name" value="Polyphosphate kinase middle domain"/>
    <property type="match status" value="1"/>
</dbReference>
<evidence type="ECO:0000256" key="2">
    <source>
        <dbReference type="ARBA" id="ARBA00022679"/>
    </source>
</evidence>
<feature type="binding site" evidence="6">
    <location>
        <position position="370"/>
    </location>
    <ligand>
        <name>Mg(2+)</name>
        <dbReference type="ChEBI" id="CHEBI:18420"/>
    </ligand>
</feature>
<keyword evidence="2 6" id="KW-0808">Transferase</keyword>
<dbReference type="InterPro" id="IPR003414">
    <property type="entry name" value="PP_kinase"/>
</dbReference>
<reference evidence="12 13" key="1">
    <citation type="submission" date="2012-01" db="EMBL/GenBank/DDBJ databases">
        <title>The Genome Sequence of Helcococcus kunzii ATCC 51366.</title>
        <authorList>
            <consortium name="The Broad Institute Genome Sequencing Platform"/>
            <person name="Earl A."/>
            <person name="Ward D."/>
            <person name="Feldgarden M."/>
            <person name="Gevers D."/>
            <person name="Huys G."/>
            <person name="Young S.K."/>
            <person name="Zeng Q."/>
            <person name="Gargeya S."/>
            <person name="Fitzgerald M."/>
            <person name="Haas B."/>
            <person name="Abouelleil A."/>
            <person name="Alvarado L."/>
            <person name="Arachchi H.M."/>
            <person name="Berlin A."/>
            <person name="Chapman S.B."/>
            <person name="Gearin G."/>
            <person name="Goldberg J."/>
            <person name="Griggs A."/>
            <person name="Gujja S."/>
            <person name="Hansen M."/>
            <person name="Heiman D."/>
            <person name="Howarth C."/>
            <person name="Larimer J."/>
            <person name="Lui A."/>
            <person name="MacDonald P.J.P."/>
            <person name="McCowen C."/>
            <person name="Montmayeur A."/>
            <person name="Murphy C."/>
            <person name="Neiman D."/>
            <person name="Pearson M."/>
            <person name="Priest M."/>
            <person name="Roberts A."/>
            <person name="Saif S."/>
            <person name="Shea T."/>
            <person name="Sisk P."/>
            <person name="Stolte C."/>
            <person name="Sykes S."/>
            <person name="Wortman J."/>
            <person name="Nusbaum C."/>
            <person name="Birren B."/>
        </authorList>
    </citation>
    <scope>NUCLEOTIDE SEQUENCE [LARGE SCALE GENOMIC DNA]</scope>
    <source>
        <strain evidence="12 13">ATCC 51366</strain>
    </source>
</reference>
<comment type="caution">
    <text evidence="12">The sequence shown here is derived from an EMBL/GenBank/DDBJ whole genome shotgun (WGS) entry which is preliminary data.</text>
</comment>
<dbReference type="RefSeq" id="WP_005397823.1">
    <property type="nucleotide sequence ID" value="NZ_JH601088.1"/>
</dbReference>
<feature type="domain" description="Polyphosphate kinase N-terminal" evidence="9">
    <location>
        <begin position="7"/>
        <end position="109"/>
    </location>
</feature>
<evidence type="ECO:0000259" key="11">
    <source>
        <dbReference type="Pfam" id="PF17941"/>
    </source>
</evidence>
<keyword evidence="1 6" id="KW-0597">Phosphoprotein</keyword>
<dbReference type="Gene3D" id="1.20.58.310">
    <property type="entry name" value="Polyphosphate kinase N-terminal domain"/>
    <property type="match status" value="1"/>
</dbReference>
<evidence type="ECO:0000313" key="13">
    <source>
        <dbReference type="Proteomes" id="UP000004191"/>
    </source>
</evidence>
<evidence type="ECO:0000256" key="3">
    <source>
        <dbReference type="ARBA" id="ARBA00022741"/>
    </source>
</evidence>
<dbReference type="STRING" id="883114.HMPREF9709_00584"/>
<evidence type="ECO:0000259" key="8">
    <source>
        <dbReference type="Pfam" id="PF02503"/>
    </source>
</evidence>
<dbReference type="SUPFAM" id="SSF140356">
    <property type="entry name" value="PPK N-terminal domain-like"/>
    <property type="match status" value="1"/>
</dbReference>
<dbReference type="InterPro" id="IPR036830">
    <property type="entry name" value="PP_kinase_middle_dom_sf"/>
</dbReference>
<dbReference type="Gene3D" id="3.30.870.10">
    <property type="entry name" value="Endonuclease Chain A"/>
    <property type="match status" value="2"/>
</dbReference>
<organism evidence="12 13">
    <name type="scientific">Helcococcus kunzii ATCC 51366</name>
    <dbReference type="NCBI Taxonomy" id="883114"/>
    <lineage>
        <taxon>Bacteria</taxon>
        <taxon>Bacillati</taxon>
        <taxon>Bacillota</taxon>
        <taxon>Tissierellia</taxon>
        <taxon>Tissierellales</taxon>
        <taxon>Peptoniphilaceae</taxon>
        <taxon>Helcococcus</taxon>
    </lineage>
</organism>
<dbReference type="OrthoDB" id="9761456at2"/>
<feature type="domain" description="Polyphosphate kinase C-terminal" evidence="10">
    <location>
        <begin position="498"/>
        <end position="658"/>
    </location>
</feature>
<sequence length="715" mass="83944">MSELYMQNRELSWLKFNERVLEKGTDEDIPLYERLKFLSIFDSNLTEFFNVRVGSLTDLTLLKDVSRDSKTGMTPQEQLNEIYKECITLYAKRDAIYNDLETKLRENNIGNLKYNELNEEEKAFINNYFNKNIMVMISPNIIDKHHPFPFIENDSLYILAELKTKKRIMHLILPVRDALPPLIKLPNSNNYIMIEEIIINHLDKIVPNFEIVEKYVIRLTRNADIDLDQGSDEEIDYKEFVQQKLRNRRKLVAVRMETDKKFSEITNTFIKENLELEDNQIFVTSSPLKMKYVWSLGKYLDSRKVSSISFNPYIPRKTNMITEGSPIFPQIEDHDVMLSYPYDNMDTLIELLKEASLDERVFSIKITLYRVATNSKIIKYLLRAAEEGKEVTVAVELRARFDEINNIDYSEELIQGGVNVLYGVEKYKVHSKVCLITYMDNHKVKYITHIGTGNYNESTAKQYQDMNVITSNEKIGIDASNFFNNLQMSRVDNEYEYLLQSPSTFKKKMLELMDREIEKGENGYIRIKCNSITDKDLIEKMAEASRNGIKVDLVVRGICCIVPGIKGETENVRVISIVGRYLEHARIYQFGKGERSDVYIASADFMTRNTERRVEIALPILDKDIKNYMLEFLDNQFRDTVNATELQSDRNYKYIEGEKFDSHLYYMEITPSYLYRPSVVREEKIQNDNTSKIEIPEDKETKKRIFARILDFFRK</sequence>
<dbReference type="EC" id="2.7.4.1" evidence="6 7"/>
<keyword evidence="13" id="KW-1185">Reference proteome</keyword>
<dbReference type="Pfam" id="PF17941">
    <property type="entry name" value="PP_kinase_C_1"/>
    <property type="match status" value="1"/>
</dbReference>
<feature type="active site" description="Phosphohistidine intermediate" evidence="6">
    <location>
        <position position="430"/>
    </location>
</feature>
<dbReference type="InterPro" id="IPR025200">
    <property type="entry name" value="PPK_C_dom2"/>
</dbReference>
<comment type="PTM">
    <text evidence="6 7">An intermediate of this reaction is the autophosphorylated ppk in which a phosphate is covalently linked to a histidine residue through a N-P bond.</text>
</comment>
<feature type="binding site" evidence="6">
    <location>
        <position position="400"/>
    </location>
    <ligand>
        <name>Mg(2+)</name>
        <dbReference type="ChEBI" id="CHEBI:18420"/>
    </ligand>
</feature>
<dbReference type="SUPFAM" id="SSF56024">
    <property type="entry name" value="Phospholipase D/nuclease"/>
    <property type="match status" value="2"/>
</dbReference>